<dbReference type="EMBL" id="QGNW01001615">
    <property type="protein sequence ID" value="RVW35072.1"/>
    <property type="molecule type" value="Genomic_DNA"/>
</dbReference>
<feature type="compositionally biased region" description="Basic and acidic residues" evidence="1">
    <location>
        <begin position="242"/>
        <end position="255"/>
    </location>
</feature>
<dbReference type="Proteomes" id="UP000288805">
    <property type="component" value="Unassembled WGS sequence"/>
</dbReference>
<evidence type="ECO:0000313" key="3">
    <source>
        <dbReference type="Proteomes" id="UP000288805"/>
    </source>
</evidence>
<feature type="region of interest" description="Disordered" evidence="1">
    <location>
        <begin position="242"/>
        <end position="316"/>
    </location>
</feature>
<proteinExistence type="predicted"/>
<gene>
    <name evidence="2" type="ORF">CK203_079885</name>
</gene>
<feature type="region of interest" description="Disordered" evidence="1">
    <location>
        <begin position="490"/>
        <end position="528"/>
    </location>
</feature>
<feature type="region of interest" description="Disordered" evidence="1">
    <location>
        <begin position="333"/>
        <end position="353"/>
    </location>
</feature>
<organism evidence="2 3">
    <name type="scientific">Vitis vinifera</name>
    <name type="common">Grape</name>
    <dbReference type="NCBI Taxonomy" id="29760"/>
    <lineage>
        <taxon>Eukaryota</taxon>
        <taxon>Viridiplantae</taxon>
        <taxon>Streptophyta</taxon>
        <taxon>Embryophyta</taxon>
        <taxon>Tracheophyta</taxon>
        <taxon>Spermatophyta</taxon>
        <taxon>Magnoliopsida</taxon>
        <taxon>eudicotyledons</taxon>
        <taxon>Gunneridae</taxon>
        <taxon>Pentapetalae</taxon>
        <taxon>rosids</taxon>
        <taxon>Vitales</taxon>
        <taxon>Vitaceae</taxon>
        <taxon>Viteae</taxon>
        <taxon>Vitis</taxon>
    </lineage>
</organism>
<protein>
    <submittedName>
        <fullName evidence="2">Uncharacterized protein</fullName>
    </submittedName>
</protein>
<evidence type="ECO:0000313" key="2">
    <source>
        <dbReference type="EMBL" id="RVW35072.1"/>
    </source>
</evidence>
<feature type="compositionally biased region" description="Basic and acidic residues" evidence="1">
    <location>
        <begin position="510"/>
        <end position="528"/>
    </location>
</feature>
<dbReference type="AlphaFoldDB" id="A0A438DHX3"/>
<sequence>MSSKKKSASSARVGDAHEKSTDKLSVKEFRDRFCIPNGVIVELLNGEDVVSTKKAKQDIVIFSKEQFNAGLRFPLPTLFMEFLHFTKIPPVFIHPNIIRVLMGCNIINMLFNLDLTLLEVFFVYSLKKAKTDIFSLFAHLPSLQLVTELPDSTKGGVKGQVMVRGAWGGVEASGEAILSKLLLSNSGSGKKGPPHGLGGKGVFCLSQQEDAKEVVPGEHYTVKDLPIYQALKEANAEKRRALLDNREKKKNEGTLRKAPGQKCGADSPPNKTPAKKRKLVKNGKGVKELTPPREFAPPPIIHEAEGPPSKRPRSARNLRSGLLGRLQDRQQEIEVSCSSAHGAHPEGGEVEMTTEPPAVPEMVPAEVALGETHPVVNADAPNPEQESPSVASSGGDPVNDASCTSASPFSYVELEDKLKQIPPGLTSVMPSAKMFEMWNRYTVFMLVSGLRGMANQYDLFTDLLRTIDYMKAFAARHKDTEDQLRLRLGESEASVSTAREENEALQEDLADAKSREESMDAHLQEAEG</sequence>
<evidence type="ECO:0000256" key="1">
    <source>
        <dbReference type="SAM" id="MobiDB-lite"/>
    </source>
</evidence>
<accession>A0A438DHX3</accession>
<comment type="caution">
    <text evidence="2">The sequence shown here is derived from an EMBL/GenBank/DDBJ whole genome shotgun (WGS) entry which is preliminary data.</text>
</comment>
<name>A0A438DHX3_VITVI</name>
<feature type="region of interest" description="Disordered" evidence="1">
    <location>
        <begin position="375"/>
        <end position="402"/>
    </location>
</feature>
<reference evidence="2 3" key="1">
    <citation type="journal article" date="2018" name="PLoS Genet.">
        <title>Population sequencing reveals clonal diversity and ancestral inbreeding in the grapevine cultivar Chardonnay.</title>
        <authorList>
            <person name="Roach M.J."/>
            <person name="Johnson D.L."/>
            <person name="Bohlmann J."/>
            <person name="van Vuuren H.J."/>
            <person name="Jones S.J."/>
            <person name="Pretorius I.S."/>
            <person name="Schmidt S.A."/>
            <person name="Borneman A.R."/>
        </authorList>
    </citation>
    <scope>NUCLEOTIDE SEQUENCE [LARGE SCALE GENOMIC DNA]</scope>
    <source>
        <strain evidence="3">cv. Chardonnay</strain>
        <tissue evidence="2">Leaf</tissue>
    </source>
</reference>